<sequence length="271" mass="30377">MPTLSVLISSYHGNDPVQLSAALSSLIAQTRPADEIVIVIDGPIPDRLRQVIDGFCASEPSARTVELETNQGLGPACQAGLETISSDFIARLDADDIAYPERFATQLEAFARDPDLDVCGTAVAEFQKHPGDGDNVRRMPESHEEILKYLRINTPVNHPSVMMRTDAVRAAGGYRDVHFMEDYDLWARLATGGYRFVNLPEPLTYFRVSDEQFGRRTGKEMFAADAQMQRNLVHYGLISQPRAVLNMLVRSAYRLLPAPLLRRVYSRLFHR</sequence>
<dbReference type="SUPFAM" id="SSF53448">
    <property type="entry name" value="Nucleotide-diphospho-sugar transferases"/>
    <property type="match status" value="1"/>
</dbReference>
<dbReference type="Pfam" id="PF00535">
    <property type="entry name" value="Glycos_transf_2"/>
    <property type="match status" value="1"/>
</dbReference>
<evidence type="ECO:0000313" key="6">
    <source>
        <dbReference type="Proteomes" id="UP000244989"/>
    </source>
</evidence>
<evidence type="ECO:0000313" key="5">
    <source>
        <dbReference type="EMBL" id="PWC00997.1"/>
    </source>
</evidence>
<accession>A0A2U1T4R9</accession>
<keyword evidence="6" id="KW-1185">Reference proteome</keyword>
<feature type="domain" description="Glycosyltransferase 2-like" evidence="4">
    <location>
        <begin position="5"/>
        <end position="164"/>
    </location>
</feature>
<dbReference type="Gene3D" id="3.90.550.10">
    <property type="entry name" value="Spore Coat Polysaccharide Biosynthesis Protein SpsA, Chain A"/>
    <property type="match status" value="1"/>
</dbReference>
<keyword evidence="3 5" id="KW-0808">Transferase</keyword>
<proteinExistence type="inferred from homology"/>
<name>A0A2U1T4R9_9CORY</name>
<evidence type="ECO:0000256" key="3">
    <source>
        <dbReference type="ARBA" id="ARBA00022679"/>
    </source>
</evidence>
<gene>
    <name evidence="5" type="ORF">DF222_09860</name>
</gene>
<keyword evidence="2" id="KW-0328">Glycosyltransferase</keyword>
<protein>
    <submittedName>
        <fullName evidence="5">Glycosyltransferase</fullName>
    </submittedName>
</protein>
<organism evidence="5 6">
    <name type="scientific">Corynebacterium yudongzhengii</name>
    <dbReference type="NCBI Taxonomy" id="2080740"/>
    <lineage>
        <taxon>Bacteria</taxon>
        <taxon>Bacillati</taxon>
        <taxon>Actinomycetota</taxon>
        <taxon>Actinomycetes</taxon>
        <taxon>Mycobacteriales</taxon>
        <taxon>Corynebacteriaceae</taxon>
        <taxon>Corynebacterium</taxon>
    </lineage>
</organism>
<dbReference type="AlphaFoldDB" id="A0A2U1T4R9"/>
<evidence type="ECO:0000256" key="1">
    <source>
        <dbReference type="ARBA" id="ARBA00006739"/>
    </source>
</evidence>
<evidence type="ECO:0000256" key="2">
    <source>
        <dbReference type="ARBA" id="ARBA00022676"/>
    </source>
</evidence>
<dbReference type="InterPro" id="IPR029044">
    <property type="entry name" value="Nucleotide-diphossugar_trans"/>
</dbReference>
<dbReference type="EMBL" id="QEEZ01000022">
    <property type="protein sequence ID" value="PWC00997.1"/>
    <property type="molecule type" value="Genomic_DNA"/>
</dbReference>
<dbReference type="PANTHER" id="PTHR43685:SF5">
    <property type="entry name" value="GLYCOSYLTRANSFERASE EPSE-RELATED"/>
    <property type="match status" value="1"/>
</dbReference>
<dbReference type="GO" id="GO:0016757">
    <property type="term" value="F:glycosyltransferase activity"/>
    <property type="evidence" value="ECO:0007669"/>
    <property type="project" value="UniProtKB-KW"/>
</dbReference>
<reference evidence="6" key="1">
    <citation type="submission" date="2018-04" db="EMBL/GenBank/DDBJ databases">
        <authorList>
            <person name="Liu S."/>
            <person name="Wang Z."/>
            <person name="Li J."/>
        </authorList>
    </citation>
    <scope>NUCLEOTIDE SEQUENCE [LARGE SCALE GENOMIC DNA]</scope>
    <source>
        <strain evidence="6">2189</strain>
    </source>
</reference>
<dbReference type="KEGG" id="cyz:C3B44_01165"/>
<comment type="similarity">
    <text evidence="1">Belongs to the glycosyltransferase 2 family.</text>
</comment>
<comment type="caution">
    <text evidence="5">The sequence shown here is derived from an EMBL/GenBank/DDBJ whole genome shotgun (WGS) entry which is preliminary data.</text>
</comment>
<dbReference type="InterPro" id="IPR001173">
    <property type="entry name" value="Glyco_trans_2-like"/>
</dbReference>
<dbReference type="OrthoDB" id="7665907at2"/>
<dbReference type="PANTHER" id="PTHR43685">
    <property type="entry name" value="GLYCOSYLTRANSFERASE"/>
    <property type="match status" value="1"/>
</dbReference>
<dbReference type="RefSeq" id="WP_108432507.1">
    <property type="nucleotide sequence ID" value="NZ_CP026947.1"/>
</dbReference>
<dbReference type="Proteomes" id="UP000244989">
    <property type="component" value="Unassembled WGS sequence"/>
</dbReference>
<dbReference type="InterPro" id="IPR050834">
    <property type="entry name" value="Glycosyltransf_2"/>
</dbReference>
<evidence type="ECO:0000259" key="4">
    <source>
        <dbReference type="Pfam" id="PF00535"/>
    </source>
</evidence>